<keyword evidence="1" id="KW-0812">Transmembrane</keyword>
<feature type="transmembrane region" description="Helical" evidence="1">
    <location>
        <begin position="44"/>
        <end position="63"/>
    </location>
</feature>
<proteinExistence type="predicted"/>
<dbReference type="EMBL" id="HBIZ01021396">
    <property type="protein sequence ID" value="CAE0760910.1"/>
    <property type="molecule type" value="Transcribed_RNA"/>
</dbReference>
<protein>
    <submittedName>
        <fullName evidence="2">Uncharacterized protein</fullName>
    </submittedName>
</protein>
<evidence type="ECO:0000313" key="2">
    <source>
        <dbReference type="EMBL" id="CAE0760910.1"/>
    </source>
</evidence>
<sequence>MWQLEFVGSVFFAVVIFVLAMVIPTTPAAADFEHEPVQGVSPRVLLMWLLVTPVQFGFGWQFFMRAGWVDNFIGRHRADLTTQRPRNLTSTWPRVAGVNHALLSGSLGHCQRFSCGL</sequence>
<reference evidence="2" key="1">
    <citation type="submission" date="2021-01" db="EMBL/GenBank/DDBJ databases">
        <authorList>
            <person name="Corre E."/>
            <person name="Pelletier E."/>
            <person name="Niang G."/>
            <person name="Scheremetjew M."/>
            <person name="Finn R."/>
            <person name="Kale V."/>
            <person name="Holt S."/>
            <person name="Cochrane G."/>
            <person name="Meng A."/>
            <person name="Brown T."/>
            <person name="Cohen L."/>
        </authorList>
    </citation>
    <scope>NUCLEOTIDE SEQUENCE</scope>
    <source>
        <strain evidence="2">CCMP645</strain>
    </source>
</reference>
<accession>A0A7S4BBP5</accession>
<organism evidence="2">
    <name type="scientific">Chrysotila carterae</name>
    <name type="common">Marine alga</name>
    <name type="synonym">Syracosphaera carterae</name>
    <dbReference type="NCBI Taxonomy" id="13221"/>
    <lineage>
        <taxon>Eukaryota</taxon>
        <taxon>Haptista</taxon>
        <taxon>Haptophyta</taxon>
        <taxon>Prymnesiophyceae</taxon>
        <taxon>Isochrysidales</taxon>
        <taxon>Isochrysidaceae</taxon>
        <taxon>Chrysotila</taxon>
    </lineage>
</organism>
<gene>
    <name evidence="2" type="ORF">PCAR00345_LOCUS13522</name>
</gene>
<dbReference type="AlphaFoldDB" id="A0A7S4BBP5"/>
<feature type="transmembrane region" description="Helical" evidence="1">
    <location>
        <begin position="6"/>
        <end position="23"/>
    </location>
</feature>
<keyword evidence="1" id="KW-0472">Membrane</keyword>
<keyword evidence="1" id="KW-1133">Transmembrane helix</keyword>
<name>A0A7S4BBP5_CHRCT</name>
<evidence type="ECO:0000256" key="1">
    <source>
        <dbReference type="SAM" id="Phobius"/>
    </source>
</evidence>